<organism evidence="1">
    <name type="scientific">Brassica napus</name>
    <name type="common">Rape</name>
    <dbReference type="NCBI Taxonomy" id="3708"/>
    <lineage>
        <taxon>Eukaryota</taxon>
        <taxon>Viridiplantae</taxon>
        <taxon>Streptophyta</taxon>
        <taxon>Embryophyta</taxon>
        <taxon>Tracheophyta</taxon>
        <taxon>Spermatophyta</taxon>
        <taxon>Magnoliopsida</taxon>
        <taxon>eudicotyledons</taxon>
        <taxon>Gunneridae</taxon>
        <taxon>Pentapetalae</taxon>
        <taxon>rosids</taxon>
        <taxon>malvids</taxon>
        <taxon>Brassicales</taxon>
        <taxon>Brassicaceae</taxon>
        <taxon>Brassiceae</taxon>
        <taxon>Brassica</taxon>
    </lineage>
</organism>
<protein>
    <submittedName>
        <fullName evidence="1">(rape) hypothetical protein</fullName>
    </submittedName>
</protein>
<name>A0A816JHC8_BRANA</name>
<dbReference type="Proteomes" id="UP001295469">
    <property type="component" value="Chromosome C04"/>
</dbReference>
<evidence type="ECO:0000313" key="1">
    <source>
        <dbReference type="EMBL" id="CAF1845535.1"/>
    </source>
</evidence>
<accession>A0A816JHC8</accession>
<dbReference type="EMBL" id="HG994368">
    <property type="protein sequence ID" value="CAF1845535.1"/>
    <property type="molecule type" value="Genomic_DNA"/>
</dbReference>
<gene>
    <name evidence="1" type="ORF">DARMORV10_C04P32310.1</name>
</gene>
<dbReference type="AlphaFoldDB" id="A0A816JHC8"/>
<sequence>MRACIIYIEGLKKFAPLTSSRVVPNNHTWVQLVQVQFRLESIAPKSEAEDFSAKETTRPCKTKKKKDYKTMQGFIFIKILRLLMHVDTSWLICMMSLQQGATQFHSN</sequence>
<proteinExistence type="predicted"/>
<reference evidence="1" key="1">
    <citation type="submission" date="2021-01" db="EMBL/GenBank/DDBJ databases">
        <authorList>
            <consortium name="Genoscope - CEA"/>
            <person name="William W."/>
        </authorList>
    </citation>
    <scope>NUCLEOTIDE SEQUENCE</scope>
</reference>